<gene>
    <name evidence="8" type="ORF">PRK78_000864</name>
</gene>
<evidence type="ECO:0000259" key="6">
    <source>
        <dbReference type="Pfam" id="PF04884"/>
    </source>
</evidence>
<evidence type="ECO:0000256" key="4">
    <source>
        <dbReference type="ARBA" id="ARBA00022989"/>
    </source>
</evidence>
<evidence type="ECO:0000313" key="8">
    <source>
        <dbReference type="EMBL" id="WEW55433.1"/>
    </source>
</evidence>
<keyword evidence="9" id="KW-1185">Reference proteome</keyword>
<dbReference type="PANTHER" id="PTHR12770">
    <property type="entry name" value="RUS1 FAMILY PROTEIN C16ORF58"/>
    <property type="match status" value="1"/>
</dbReference>
<evidence type="ECO:0000259" key="7">
    <source>
        <dbReference type="Pfam" id="PF24160"/>
    </source>
</evidence>
<keyword evidence="5" id="KW-0472">Membrane</keyword>
<dbReference type="InterPro" id="IPR054549">
    <property type="entry name" value="UVB_sens_RUS_dom"/>
</dbReference>
<comment type="similarity">
    <text evidence="2">Belongs to the RUS1 family.</text>
</comment>
<dbReference type="InterPro" id="IPR006968">
    <property type="entry name" value="RUS_fam"/>
</dbReference>
<evidence type="ECO:0000256" key="5">
    <source>
        <dbReference type="ARBA" id="ARBA00023136"/>
    </source>
</evidence>
<dbReference type="Proteomes" id="UP001219355">
    <property type="component" value="Chromosome 1"/>
</dbReference>
<keyword evidence="4" id="KW-1133">Transmembrane helix</keyword>
<name>A0AAF0DBW4_9EURO</name>
<proteinExistence type="inferred from homology"/>
<dbReference type="InterPro" id="IPR055412">
    <property type="entry name" value="UVB_sens_C"/>
</dbReference>
<sequence length="374" mass="40825">MAKDIRFISIAGLLSSRAVLQGVGVGDASASPTAALLLNVLQESMGRIATILFAHRLGTSLEPECKMYRLAADIFNDSAMVMDCLSPMFPKPIRVGLLSLSSVLRALCGVAAGSSKASLSAHFAKWGNLAELNAVGSLVVSHITSPLATWVALILLLTVHLTTNYLAVHAVSMTTLNRQRANIVFSTLLDQDHTLAPRHASKHERIFEKDGVLRWRASSTILGSCQIGIPFHSLVQNVITSSPRNRNRTAKDANTTTITALLHLFANEDYILWFDPARRRAAIVLTTTARPTAQLKAWSHALLVAQTVNHADSRRRVKLDDDHDAMLAILGATLAAHSARFDGWLERLEGAGWDVHTPSLQTKPGRRFEVRKQE</sequence>
<feature type="domain" description="Protein root UVB sensitive/RUS" evidence="6">
    <location>
        <begin position="9"/>
        <end position="191"/>
    </location>
</feature>
<organism evidence="8 9">
    <name type="scientific">Emydomyces testavorans</name>
    <dbReference type="NCBI Taxonomy" id="2070801"/>
    <lineage>
        <taxon>Eukaryota</taxon>
        <taxon>Fungi</taxon>
        <taxon>Dikarya</taxon>
        <taxon>Ascomycota</taxon>
        <taxon>Pezizomycotina</taxon>
        <taxon>Eurotiomycetes</taxon>
        <taxon>Eurotiomycetidae</taxon>
        <taxon>Onygenales</taxon>
        <taxon>Nannizziopsiaceae</taxon>
        <taxon>Emydomyces</taxon>
    </lineage>
</organism>
<protein>
    <submittedName>
        <fullName evidence="8">Uncharacterized protein</fullName>
    </submittedName>
</protein>
<reference evidence="8" key="1">
    <citation type="submission" date="2023-03" db="EMBL/GenBank/DDBJ databases">
        <title>Emydomyces testavorans Genome Sequence.</title>
        <authorList>
            <person name="Hoyer L."/>
        </authorList>
    </citation>
    <scope>NUCLEOTIDE SEQUENCE</scope>
    <source>
        <strain evidence="8">16-2883</strain>
    </source>
</reference>
<dbReference type="PANTHER" id="PTHR12770:SF31">
    <property type="entry name" value="RUS FAMILY MEMBER 1"/>
    <property type="match status" value="1"/>
</dbReference>
<dbReference type="Pfam" id="PF24160">
    <property type="entry name" value="UVB_sens_C"/>
    <property type="match status" value="1"/>
</dbReference>
<evidence type="ECO:0000256" key="1">
    <source>
        <dbReference type="ARBA" id="ARBA00004370"/>
    </source>
</evidence>
<dbReference type="EMBL" id="CP120627">
    <property type="protein sequence ID" value="WEW55433.1"/>
    <property type="molecule type" value="Genomic_DNA"/>
</dbReference>
<keyword evidence="3" id="KW-0812">Transmembrane</keyword>
<evidence type="ECO:0000256" key="2">
    <source>
        <dbReference type="ARBA" id="ARBA00007558"/>
    </source>
</evidence>
<evidence type="ECO:0000313" key="9">
    <source>
        <dbReference type="Proteomes" id="UP001219355"/>
    </source>
</evidence>
<dbReference type="GO" id="GO:0016020">
    <property type="term" value="C:membrane"/>
    <property type="evidence" value="ECO:0007669"/>
    <property type="project" value="UniProtKB-SubCell"/>
</dbReference>
<dbReference type="AlphaFoldDB" id="A0AAF0DBW4"/>
<feature type="domain" description="Root UVB sensitive protein C-terminal" evidence="7">
    <location>
        <begin position="266"/>
        <end position="361"/>
    </location>
</feature>
<accession>A0AAF0DBW4</accession>
<dbReference type="Pfam" id="PF04884">
    <property type="entry name" value="UVB_sens_prot"/>
    <property type="match status" value="1"/>
</dbReference>
<evidence type="ECO:0000256" key="3">
    <source>
        <dbReference type="ARBA" id="ARBA00022692"/>
    </source>
</evidence>
<comment type="subcellular location">
    <subcellularLocation>
        <location evidence="1">Membrane</location>
    </subcellularLocation>
</comment>